<dbReference type="AlphaFoldDB" id="A0A371I443"/>
<feature type="non-terminal residue" evidence="2">
    <location>
        <position position="1"/>
    </location>
</feature>
<dbReference type="Gene3D" id="3.30.420.10">
    <property type="entry name" value="Ribonuclease H-like superfamily/Ribonuclease H"/>
    <property type="match status" value="1"/>
</dbReference>
<feature type="domain" description="Integrase catalytic" evidence="1">
    <location>
        <begin position="130"/>
        <end position="287"/>
    </location>
</feature>
<dbReference type="Pfam" id="PF17921">
    <property type="entry name" value="Integrase_H2C2"/>
    <property type="match status" value="1"/>
</dbReference>
<comment type="caution">
    <text evidence="2">The sequence shown here is derived from an EMBL/GenBank/DDBJ whole genome shotgun (WGS) entry which is preliminary data.</text>
</comment>
<dbReference type="PROSITE" id="PS50994">
    <property type="entry name" value="INTEGRASE"/>
    <property type="match status" value="1"/>
</dbReference>
<name>A0A371I443_MUCPR</name>
<accession>A0A371I443</accession>
<dbReference type="SUPFAM" id="SSF53098">
    <property type="entry name" value="Ribonuclease H-like"/>
    <property type="match status" value="1"/>
</dbReference>
<dbReference type="GO" id="GO:0003676">
    <property type="term" value="F:nucleic acid binding"/>
    <property type="evidence" value="ECO:0007669"/>
    <property type="project" value="InterPro"/>
</dbReference>
<organism evidence="2 3">
    <name type="scientific">Mucuna pruriens</name>
    <name type="common">Velvet bean</name>
    <name type="synonym">Dolichos pruriens</name>
    <dbReference type="NCBI Taxonomy" id="157652"/>
    <lineage>
        <taxon>Eukaryota</taxon>
        <taxon>Viridiplantae</taxon>
        <taxon>Streptophyta</taxon>
        <taxon>Embryophyta</taxon>
        <taxon>Tracheophyta</taxon>
        <taxon>Spermatophyta</taxon>
        <taxon>Magnoliopsida</taxon>
        <taxon>eudicotyledons</taxon>
        <taxon>Gunneridae</taxon>
        <taxon>Pentapetalae</taxon>
        <taxon>rosids</taxon>
        <taxon>fabids</taxon>
        <taxon>Fabales</taxon>
        <taxon>Fabaceae</taxon>
        <taxon>Papilionoideae</taxon>
        <taxon>50 kb inversion clade</taxon>
        <taxon>NPAAA clade</taxon>
        <taxon>indigoferoid/millettioid clade</taxon>
        <taxon>Phaseoleae</taxon>
        <taxon>Mucuna</taxon>
    </lineage>
</organism>
<dbReference type="OrthoDB" id="1303698at2759"/>
<dbReference type="GO" id="GO:0015074">
    <property type="term" value="P:DNA integration"/>
    <property type="evidence" value="ECO:0007669"/>
    <property type="project" value="InterPro"/>
</dbReference>
<dbReference type="PANTHER" id="PTHR35046">
    <property type="entry name" value="ZINC KNUCKLE (CCHC-TYPE) FAMILY PROTEIN"/>
    <property type="match status" value="1"/>
</dbReference>
<reference evidence="2" key="1">
    <citation type="submission" date="2018-05" db="EMBL/GenBank/DDBJ databases">
        <title>Draft genome of Mucuna pruriens seed.</title>
        <authorList>
            <person name="Nnadi N.E."/>
            <person name="Vos R."/>
            <person name="Hasami M.H."/>
            <person name="Devisetty U.K."/>
            <person name="Aguiy J.C."/>
        </authorList>
    </citation>
    <scope>NUCLEOTIDE SEQUENCE [LARGE SCALE GENOMIC DNA]</scope>
    <source>
        <strain evidence="2">JCA_2017</strain>
    </source>
</reference>
<proteinExistence type="predicted"/>
<dbReference type="EMBL" id="QJKJ01000983">
    <property type="protein sequence ID" value="RDY09734.1"/>
    <property type="molecule type" value="Genomic_DNA"/>
</dbReference>
<evidence type="ECO:0000313" key="2">
    <source>
        <dbReference type="EMBL" id="RDY09734.1"/>
    </source>
</evidence>
<keyword evidence="3" id="KW-1185">Reference proteome</keyword>
<dbReference type="Gene3D" id="1.10.340.70">
    <property type="match status" value="1"/>
</dbReference>
<dbReference type="InterPro" id="IPR041588">
    <property type="entry name" value="Integrase_H2C2"/>
</dbReference>
<dbReference type="Proteomes" id="UP000257109">
    <property type="component" value="Unassembled WGS sequence"/>
</dbReference>
<dbReference type="InterPro" id="IPR036397">
    <property type="entry name" value="RNaseH_sf"/>
</dbReference>
<evidence type="ECO:0000313" key="3">
    <source>
        <dbReference type="Proteomes" id="UP000257109"/>
    </source>
</evidence>
<gene>
    <name evidence="2" type="ORF">CR513_05859</name>
</gene>
<evidence type="ECO:0000259" key="1">
    <source>
        <dbReference type="PROSITE" id="PS50994"/>
    </source>
</evidence>
<dbReference type="PANTHER" id="PTHR35046:SF9">
    <property type="entry name" value="RNA-DIRECTED DNA POLYMERASE"/>
    <property type="match status" value="1"/>
</dbReference>
<protein>
    <recommendedName>
        <fullName evidence="1">Integrase catalytic domain-containing protein</fullName>
    </recommendedName>
</protein>
<dbReference type="InterPro" id="IPR012337">
    <property type="entry name" value="RNaseH-like_sf"/>
</dbReference>
<dbReference type="InterPro" id="IPR001584">
    <property type="entry name" value="Integrase_cat-core"/>
</dbReference>
<sequence>MALQTWQHYLLPKEVVIHSDYKALKHLRRQGKMYMVVDAFSIRHTLITMLETKMLGLDCKKEFEPFAMCVHSAFHDFFRHDAFYLKESDYEHFFWPYMKKDVHNICERCLTCKLAKSKVSPHGLYTLLPIPNIPWIYISMDFILGLPRSKGGRDSIFVMVDKFSKMAQFIPCHKSDASHATNLFFKDVVRLHGVPRTIVSNRDTKFLRHFWSRLGTKLLFSTTCHPQIDGQNKVSLMDWEDWIPHVEFAYNRVFNSTTSYSPFELANNFNPLYPLDLFPFPILPNCANDEGLSKA</sequence>